<comment type="pathway">
    <text evidence="3">Protein modification; protein ubiquitination.</text>
</comment>
<sequence>MADPQLLGPFPAPDPDQFPNTRLRGHVPRLDSTPQDFQPSHFTNDPDTCRICRGEGTPEEPLFYPCRCSGSIKHVHQDCLMEWLSHSQKKHCELCKTPFRFTKLYDPNMPKALPWHVFASHMAKYILANMLLWMRASLVVLVWLGALPYLMRSVWRLLFWFSDDGMAAFLFRQRQHGRHQAAQLASGLGTTPNPARSPFGDNTTLATNLLLPGAACIAKSASGTAQLLFRASDTSAAVATEAASISTRNNSLLSGVGFLRNLTRHPWLNNKIIEIIEGQIVTILVIVCFILIILVRDYVVQQQPEINMRAAFADAENAPLPAAPQEPPARAEAVPLDEEQQRDDPAQWEDIQGRWNGRGNAEQPVHLALEVRHQMALAQLQAHERRVQRQMVEAEAHDQVRYADDQYAAVPEVRNSHEAASATTPGIRPPFLPPSDELDAFLPTGDVNDPRNRPLHDFLAIYQRAKGDPRRILEIARDQGAEERLDYWLALTRSLLDRQNRALADVEDNSDGSSTAANTPASSTDARFESQESPLSGGLRPPIQTVDRTPRSAGDGDTESQREKKGKGILEEGSDSERSGGDSSQRHLSSPLRPRANTDGPKISDTIHPLANNSWSFQALMEQEADSTLNDHQGFESTSSGHSTFGSPEQPASRQIVSPTFSGRLDFTRPTFTEAAFDIDQTPHSTPPVSNRADHEMEMGYLTSAHESSTGLLDVTSGAEDAQPDNAPGLASQPTGEGFDVQGEQQTPDAPAPRPQPVGIVDRLADFMWRDVADIDPAELVAVDPLEFEVEDGHLADDEVEDEAPEVPERDREAVEAAVAAGLDPEAIEDAEDLEGILELLGMRGPITSLVQNAIFCSFLVSITVFLGIVVPYNIGRVTVWMVANPIRPARILFGLCMLVQDFGIVLFGSAVWFGAETLLLLATVLKAFGPNALGAVADLLTTTSFMSWSAMLSAINRVGNSFVAEFTYISGTEIQNFSAISHEALLKLKGHIGLGFTALLAAAEYLFSGNYEEKSLEVAYYVGRLSAITLEALKQLPGVVTNPNSWVVNLSLPDSTAPAFNSALAQWSGTDRFWAIVAGYVAISVMAGLYLRRGSPLFTGPTGQDWEASIIDGLNQASGVMKVILIIGIEMLVFPLYCGLLLDLALLPLFAGATVKSRLIFTMNYPVTSIFVHWFVGTGYMFHFALFVSMCRKIMRKGVLYFIRDPDDPEFHPVRDVLERSVTTQLRKILFSALVYGALVMVCLGGVVWGLALSVSNVLPIHYSSNEPVLEFPIDLLFYNFVMPLAVRYFKPSDGLHAMYTWWFRKCARGLRVTWFLFGERRIDEEGELVLKSDSPDSGLPWWRKLFLELEGDQVRATRWTNLFEPSPEKPTVMRTEEALQLNIAKEILVESGQLVPDGRYVRAPCSDQVKIPKGRRVFLTVNQDNKRSDISLPTDLYNSEEFQFVYVPPHFRLRVFLFITFIWVFAAVTGVSFTILPLVFGRWMFRSLLPNHIHTNDIYAFSIGIYILGSAAYTAFHARAIYHATHEWASSFARIVLDGEAVQPVVDAGKRIASIIYAYFFFYIVFPLMVASLMELYALMPLHEVMYGALLKRGDGAFEPVQGIKPGVELNAKHTVRVIQGWTIGLLYLKLSTRIITAWFPGTRIAAAVMAIFRHGWLHPDVAVLTRAFIIPGLILWSSAVISPLLLARFSVAYGLGETILRSPDGVPIAEYDELRHAYKVLIYRLSYPAMAVLVVCAVGIWSMFGVFRRWNMRIRDEAYLIGERLHNFGTSVGNGTPKGKSTAWRGTPGRI</sequence>
<dbReference type="EC" id="2.3.2.27" evidence="4"/>
<evidence type="ECO:0000256" key="13">
    <source>
        <dbReference type="PROSITE-ProRule" id="PRU00175"/>
    </source>
</evidence>
<evidence type="ECO:0000256" key="5">
    <source>
        <dbReference type="ARBA" id="ARBA00022679"/>
    </source>
</evidence>
<comment type="subcellular location">
    <subcellularLocation>
        <location evidence="2">Membrane</location>
        <topology evidence="2">Multi-pass membrane protein</topology>
    </subcellularLocation>
</comment>
<evidence type="ECO:0000256" key="8">
    <source>
        <dbReference type="ARBA" id="ARBA00022771"/>
    </source>
</evidence>
<dbReference type="PROSITE" id="PS51292">
    <property type="entry name" value="ZF_RING_CH"/>
    <property type="match status" value="1"/>
</dbReference>
<evidence type="ECO:0000256" key="15">
    <source>
        <dbReference type="SAM" id="Phobius"/>
    </source>
</evidence>
<feature type="transmembrane region" description="Helical" evidence="15">
    <location>
        <begin position="850"/>
        <end position="871"/>
    </location>
</feature>
<evidence type="ECO:0000259" key="16">
    <source>
        <dbReference type="PROSITE" id="PS50089"/>
    </source>
</evidence>
<evidence type="ECO:0000256" key="2">
    <source>
        <dbReference type="ARBA" id="ARBA00004141"/>
    </source>
</evidence>
<dbReference type="Pfam" id="PF12906">
    <property type="entry name" value="RINGv"/>
    <property type="match status" value="1"/>
</dbReference>
<evidence type="ECO:0000256" key="9">
    <source>
        <dbReference type="ARBA" id="ARBA00022786"/>
    </source>
</evidence>
<feature type="transmembrane region" description="Helical" evidence="15">
    <location>
        <begin position="1637"/>
        <end position="1655"/>
    </location>
</feature>
<dbReference type="Pfam" id="PF25417">
    <property type="entry name" value="DUF7889"/>
    <property type="match status" value="1"/>
</dbReference>
<keyword evidence="10" id="KW-0862">Zinc</keyword>
<evidence type="ECO:0000256" key="12">
    <source>
        <dbReference type="ARBA" id="ARBA00023136"/>
    </source>
</evidence>
<dbReference type="InterPro" id="IPR001841">
    <property type="entry name" value="Znf_RING"/>
</dbReference>
<dbReference type="Proteomes" id="UP001303160">
    <property type="component" value="Unassembled WGS sequence"/>
</dbReference>
<feature type="transmembrane region" description="Helical" evidence="15">
    <location>
        <begin position="125"/>
        <end position="147"/>
    </location>
</feature>
<keyword evidence="6 15" id="KW-0812">Transmembrane</keyword>
<dbReference type="GO" id="GO:0008270">
    <property type="term" value="F:zinc ion binding"/>
    <property type="evidence" value="ECO:0007669"/>
    <property type="project" value="UniProtKB-KW"/>
</dbReference>
<feature type="transmembrane region" description="Helical" evidence="15">
    <location>
        <begin position="892"/>
        <end position="914"/>
    </location>
</feature>
<evidence type="ECO:0000313" key="18">
    <source>
        <dbReference type="EMBL" id="KAK4202166.1"/>
    </source>
</evidence>
<evidence type="ECO:0000256" key="10">
    <source>
        <dbReference type="ARBA" id="ARBA00022833"/>
    </source>
</evidence>
<dbReference type="PROSITE" id="PS50089">
    <property type="entry name" value="ZF_RING_2"/>
    <property type="match status" value="1"/>
</dbReference>
<dbReference type="SUPFAM" id="SSF57850">
    <property type="entry name" value="RING/U-box"/>
    <property type="match status" value="1"/>
</dbReference>
<feature type="transmembrane region" description="Helical" evidence="15">
    <location>
        <begin position="1230"/>
        <end position="1253"/>
    </location>
</feature>
<dbReference type="GO" id="GO:0061630">
    <property type="term" value="F:ubiquitin protein ligase activity"/>
    <property type="evidence" value="ECO:0007669"/>
    <property type="project" value="UniProtKB-EC"/>
</dbReference>
<comment type="caution">
    <text evidence="18">The sequence shown here is derived from an EMBL/GenBank/DDBJ whole genome shotgun (WGS) entry which is preliminary data.</text>
</comment>
<dbReference type="CDD" id="cd16702">
    <property type="entry name" value="RING_CH-C4HC3_MARCH6"/>
    <property type="match status" value="1"/>
</dbReference>
<evidence type="ECO:0000256" key="7">
    <source>
        <dbReference type="ARBA" id="ARBA00022723"/>
    </source>
</evidence>
<feature type="domain" description="RING-CH-type" evidence="17">
    <location>
        <begin position="41"/>
        <end position="102"/>
    </location>
</feature>
<organism evidence="18 19">
    <name type="scientific">Triangularia verruculosa</name>
    <dbReference type="NCBI Taxonomy" id="2587418"/>
    <lineage>
        <taxon>Eukaryota</taxon>
        <taxon>Fungi</taxon>
        <taxon>Dikarya</taxon>
        <taxon>Ascomycota</taxon>
        <taxon>Pezizomycotina</taxon>
        <taxon>Sordariomycetes</taxon>
        <taxon>Sordariomycetidae</taxon>
        <taxon>Sordariales</taxon>
        <taxon>Podosporaceae</taxon>
        <taxon>Triangularia</taxon>
    </lineage>
</organism>
<evidence type="ECO:0000256" key="4">
    <source>
        <dbReference type="ARBA" id="ARBA00012483"/>
    </source>
</evidence>
<evidence type="ECO:0000256" key="1">
    <source>
        <dbReference type="ARBA" id="ARBA00000900"/>
    </source>
</evidence>
<evidence type="ECO:0000313" key="19">
    <source>
        <dbReference type="Proteomes" id="UP001303160"/>
    </source>
</evidence>
<feature type="transmembrane region" description="Helical" evidence="15">
    <location>
        <begin position="1558"/>
        <end position="1582"/>
    </location>
</feature>
<evidence type="ECO:0000259" key="17">
    <source>
        <dbReference type="PROSITE" id="PS51292"/>
    </source>
</evidence>
<feature type="transmembrane region" description="Helical" evidence="15">
    <location>
        <begin position="1124"/>
        <end position="1151"/>
    </location>
</feature>
<dbReference type="SMART" id="SM00744">
    <property type="entry name" value="RINGv"/>
    <property type="match status" value="1"/>
</dbReference>
<feature type="transmembrane region" description="Helical" evidence="15">
    <location>
        <begin position="1074"/>
        <end position="1092"/>
    </location>
</feature>
<dbReference type="Gene3D" id="3.30.40.10">
    <property type="entry name" value="Zinc/RING finger domain, C3HC4 (zinc finger)"/>
    <property type="match status" value="1"/>
</dbReference>
<dbReference type="GO" id="GO:0005789">
    <property type="term" value="C:endoplasmic reticulum membrane"/>
    <property type="evidence" value="ECO:0007669"/>
    <property type="project" value="TreeGrafter"/>
</dbReference>
<dbReference type="FunFam" id="3.30.40.10:FF:000287">
    <property type="entry name" value="RING finger membrane protein"/>
    <property type="match status" value="1"/>
</dbReference>
<dbReference type="InterPro" id="IPR011016">
    <property type="entry name" value="Znf_RING-CH"/>
</dbReference>
<evidence type="ECO:0000256" key="11">
    <source>
        <dbReference type="ARBA" id="ARBA00022989"/>
    </source>
</evidence>
<comment type="catalytic activity">
    <reaction evidence="1">
        <text>S-ubiquitinyl-[E2 ubiquitin-conjugating enzyme]-L-cysteine + [acceptor protein]-L-lysine = [E2 ubiquitin-conjugating enzyme]-L-cysteine + N(6)-ubiquitinyl-[acceptor protein]-L-lysine.</text>
        <dbReference type="EC" id="2.3.2.27"/>
    </reaction>
</comment>
<evidence type="ECO:0000256" key="14">
    <source>
        <dbReference type="SAM" id="MobiDB-lite"/>
    </source>
</evidence>
<keyword evidence="5" id="KW-0808">Transferase</keyword>
<keyword evidence="11 15" id="KW-1133">Transmembrane helix</keyword>
<feature type="region of interest" description="Disordered" evidence="14">
    <location>
        <begin position="506"/>
        <end position="609"/>
    </location>
</feature>
<dbReference type="Pfam" id="PF23113">
    <property type="entry name" value="MARCHF6_C"/>
    <property type="match status" value="1"/>
</dbReference>
<feature type="transmembrane region" description="Helical" evidence="15">
    <location>
        <begin position="1667"/>
        <end position="1689"/>
    </location>
</feature>
<dbReference type="InterPro" id="IPR056521">
    <property type="entry name" value="MARCHF6-like_C"/>
</dbReference>
<proteinExistence type="predicted"/>
<feature type="transmembrane region" description="Helical" evidence="15">
    <location>
        <begin position="1171"/>
        <end position="1189"/>
    </location>
</feature>
<feature type="compositionally biased region" description="Basic and acidic residues" evidence="14">
    <location>
        <begin position="559"/>
        <end position="580"/>
    </location>
</feature>
<keyword evidence="19" id="KW-1185">Reference proteome</keyword>
<feature type="domain" description="RING-type" evidence="16">
    <location>
        <begin position="49"/>
        <end position="96"/>
    </location>
</feature>
<feature type="region of interest" description="Disordered" evidence="14">
    <location>
        <begin position="1"/>
        <end position="20"/>
    </location>
</feature>
<dbReference type="GO" id="GO:0036503">
    <property type="term" value="P:ERAD pathway"/>
    <property type="evidence" value="ECO:0007669"/>
    <property type="project" value="TreeGrafter"/>
</dbReference>
<feature type="transmembrane region" description="Helical" evidence="15">
    <location>
        <begin position="1273"/>
        <end position="1291"/>
    </location>
</feature>
<reference evidence="18" key="1">
    <citation type="journal article" date="2023" name="Mol. Phylogenet. Evol.">
        <title>Genome-scale phylogeny and comparative genomics of the fungal order Sordariales.</title>
        <authorList>
            <person name="Hensen N."/>
            <person name="Bonometti L."/>
            <person name="Westerberg I."/>
            <person name="Brannstrom I.O."/>
            <person name="Guillou S."/>
            <person name="Cros-Aarteil S."/>
            <person name="Calhoun S."/>
            <person name="Haridas S."/>
            <person name="Kuo A."/>
            <person name="Mondo S."/>
            <person name="Pangilinan J."/>
            <person name="Riley R."/>
            <person name="LaButti K."/>
            <person name="Andreopoulos B."/>
            <person name="Lipzen A."/>
            <person name="Chen C."/>
            <person name="Yan M."/>
            <person name="Daum C."/>
            <person name="Ng V."/>
            <person name="Clum A."/>
            <person name="Steindorff A."/>
            <person name="Ohm R.A."/>
            <person name="Martin F."/>
            <person name="Silar P."/>
            <person name="Natvig D.O."/>
            <person name="Lalanne C."/>
            <person name="Gautier V."/>
            <person name="Ament-Velasquez S.L."/>
            <person name="Kruys A."/>
            <person name="Hutchinson M.I."/>
            <person name="Powell A.J."/>
            <person name="Barry K."/>
            <person name="Miller A.N."/>
            <person name="Grigoriev I.V."/>
            <person name="Debuchy R."/>
            <person name="Gladieux P."/>
            <person name="Hiltunen Thoren M."/>
            <person name="Johannesson H."/>
        </authorList>
    </citation>
    <scope>NUCLEOTIDE SEQUENCE</scope>
    <source>
        <strain evidence="18">CBS 315.58</strain>
    </source>
</reference>
<dbReference type="EMBL" id="MU863900">
    <property type="protein sequence ID" value="KAK4202166.1"/>
    <property type="molecule type" value="Genomic_DNA"/>
</dbReference>
<dbReference type="InterPro" id="IPR057211">
    <property type="entry name" value="DUF7889"/>
</dbReference>
<feature type="transmembrane region" description="Helical" evidence="15">
    <location>
        <begin position="1457"/>
        <end position="1480"/>
    </location>
</feature>
<dbReference type="PANTHER" id="PTHR13145">
    <property type="entry name" value="SSM4 PROTEIN"/>
    <property type="match status" value="1"/>
</dbReference>
<keyword evidence="9" id="KW-0833">Ubl conjugation pathway</keyword>
<feature type="transmembrane region" description="Helical" evidence="15">
    <location>
        <begin position="1728"/>
        <end position="1750"/>
    </location>
</feature>
<evidence type="ECO:0000256" key="3">
    <source>
        <dbReference type="ARBA" id="ARBA00004906"/>
    </source>
</evidence>
<evidence type="ECO:0000256" key="6">
    <source>
        <dbReference type="ARBA" id="ARBA00022692"/>
    </source>
</evidence>
<protein>
    <recommendedName>
        <fullName evidence="4">RING-type E3 ubiquitin transferase</fullName>
        <ecNumber evidence="4">2.3.2.27</ecNumber>
    </recommendedName>
</protein>
<feature type="transmembrane region" description="Helical" evidence="15">
    <location>
        <begin position="280"/>
        <end position="299"/>
    </location>
</feature>
<feature type="compositionally biased region" description="Low complexity" evidence="14">
    <location>
        <begin position="513"/>
        <end position="525"/>
    </location>
</feature>
<dbReference type="PANTHER" id="PTHR13145:SF0">
    <property type="entry name" value="E3 UBIQUITIN-PROTEIN LIGASE MARCHF6"/>
    <property type="match status" value="1"/>
</dbReference>
<feature type="region of interest" description="Disordered" evidence="14">
    <location>
        <begin position="625"/>
        <end position="654"/>
    </location>
</feature>
<accession>A0AAN6XKS2</accession>
<feature type="compositionally biased region" description="Polar residues" evidence="14">
    <location>
        <begin position="626"/>
        <end position="654"/>
    </location>
</feature>
<feature type="region of interest" description="Disordered" evidence="14">
    <location>
        <begin position="319"/>
        <end position="345"/>
    </location>
</feature>
<gene>
    <name evidence="18" type="ORF">QBC40DRAFT_46104</name>
</gene>
<keyword evidence="8 13" id="KW-0863">Zinc-finger</keyword>
<keyword evidence="12 15" id="KW-0472">Membrane</keyword>
<dbReference type="InterPro" id="IPR013083">
    <property type="entry name" value="Znf_RING/FYVE/PHD"/>
</dbReference>
<reference evidence="18" key="2">
    <citation type="submission" date="2023-05" db="EMBL/GenBank/DDBJ databases">
        <authorList>
            <consortium name="Lawrence Berkeley National Laboratory"/>
            <person name="Steindorff A."/>
            <person name="Hensen N."/>
            <person name="Bonometti L."/>
            <person name="Westerberg I."/>
            <person name="Brannstrom I.O."/>
            <person name="Guillou S."/>
            <person name="Cros-Aarteil S."/>
            <person name="Calhoun S."/>
            <person name="Haridas S."/>
            <person name="Kuo A."/>
            <person name="Mondo S."/>
            <person name="Pangilinan J."/>
            <person name="Riley R."/>
            <person name="Labutti K."/>
            <person name="Andreopoulos B."/>
            <person name="Lipzen A."/>
            <person name="Chen C."/>
            <person name="Yanf M."/>
            <person name="Daum C."/>
            <person name="Ng V."/>
            <person name="Clum A."/>
            <person name="Ohm R."/>
            <person name="Martin F."/>
            <person name="Silar P."/>
            <person name="Natvig D."/>
            <person name="Lalanne C."/>
            <person name="Gautier V."/>
            <person name="Ament-Velasquez S.L."/>
            <person name="Kruys A."/>
            <person name="Hutchinson M.I."/>
            <person name="Powell A.J."/>
            <person name="Barry K."/>
            <person name="Miller A.N."/>
            <person name="Grigoriev I.V."/>
            <person name="Debuchy R."/>
            <person name="Gladieux P."/>
            <person name="Thoren M.H."/>
            <person name="Johannesson H."/>
        </authorList>
    </citation>
    <scope>NUCLEOTIDE SEQUENCE</scope>
    <source>
        <strain evidence="18">CBS 315.58</strain>
    </source>
</reference>
<keyword evidence="7" id="KW-0479">Metal-binding</keyword>
<feature type="transmembrane region" description="Helical" evidence="15">
    <location>
        <begin position="1500"/>
        <end position="1518"/>
    </location>
</feature>
<feature type="region of interest" description="Disordered" evidence="14">
    <location>
        <begin position="716"/>
        <end position="758"/>
    </location>
</feature>
<name>A0AAN6XKS2_9PEZI</name>